<evidence type="ECO:0000256" key="12">
    <source>
        <dbReference type="SAM" id="MobiDB-lite"/>
    </source>
</evidence>
<dbReference type="OrthoDB" id="4187847at2759"/>
<evidence type="ECO:0000256" key="7">
    <source>
        <dbReference type="ARBA" id="ARBA00022801"/>
    </source>
</evidence>
<dbReference type="SUPFAM" id="SSF48208">
    <property type="entry name" value="Six-hairpin glycosidases"/>
    <property type="match status" value="1"/>
</dbReference>
<dbReference type="GO" id="GO:0009272">
    <property type="term" value="P:fungal-type cell wall biogenesis"/>
    <property type="evidence" value="ECO:0007669"/>
    <property type="project" value="TreeGrafter"/>
</dbReference>
<evidence type="ECO:0000256" key="1">
    <source>
        <dbReference type="ARBA" id="ARBA00001452"/>
    </source>
</evidence>
<dbReference type="GO" id="GO:0016853">
    <property type="term" value="F:isomerase activity"/>
    <property type="evidence" value="ECO:0007669"/>
    <property type="project" value="UniProtKB-KW"/>
</dbReference>
<dbReference type="Pfam" id="PF03663">
    <property type="entry name" value="Glyco_hydro_76"/>
    <property type="match status" value="1"/>
</dbReference>
<dbReference type="InParanoid" id="K1X135"/>
<feature type="region of interest" description="Disordered" evidence="12">
    <location>
        <begin position="403"/>
        <end position="426"/>
    </location>
</feature>
<dbReference type="eggNOG" id="ENOG502QSWP">
    <property type="taxonomic scope" value="Eukaryota"/>
</dbReference>
<evidence type="ECO:0000313" key="14">
    <source>
        <dbReference type="EMBL" id="EKD14568.1"/>
    </source>
</evidence>
<dbReference type="GO" id="GO:0016052">
    <property type="term" value="P:carbohydrate catabolic process"/>
    <property type="evidence" value="ECO:0007669"/>
    <property type="project" value="InterPro"/>
</dbReference>
<dbReference type="FunCoup" id="K1X135">
    <property type="interactions" value="27"/>
</dbReference>
<keyword evidence="9" id="KW-0325">Glycoprotein</keyword>
<keyword evidence="15" id="KW-1185">Reference proteome</keyword>
<dbReference type="GO" id="GO:0012505">
    <property type="term" value="C:endomembrane system"/>
    <property type="evidence" value="ECO:0007669"/>
    <property type="project" value="UniProtKB-SubCell"/>
</dbReference>
<feature type="compositionally biased region" description="Polar residues" evidence="12">
    <location>
        <begin position="411"/>
        <end position="423"/>
    </location>
</feature>
<dbReference type="Pfam" id="PF04303">
    <property type="entry name" value="PrpF"/>
    <property type="match status" value="1"/>
</dbReference>
<dbReference type="InterPro" id="IPR007400">
    <property type="entry name" value="PrpF-like"/>
</dbReference>
<comment type="subcellular location">
    <subcellularLocation>
        <location evidence="2">Endomembrane system</location>
    </subcellularLocation>
</comment>
<dbReference type="EMBL" id="JH921445">
    <property type="protein sequence ID" value="EKD14568.1"/>
    <property type="molecule type" value="Genomic_DNA"/>
</dbReference>
<name>K1X135_MARBU</name>
<comment type="similarity">
    <text evidence="4">Belongs to the glycosyl hydrolase 76 family.</text>
</comment>
<evidence type="ECO:0000256" key="10">
    <source>
        <dbReference type="ARBA" id="ARBA00023235"/>
    </source>
</evidence>
<evidence type="ECO:0000256" key="3">
    <source>
        <dbReference type="ARBA" id="ARBA00007673"/>
    </source>
</evidence>
<dbReference type="EC" id="3.2.1.101" evidence="5"/>
<keyword evidence="10" id="KW-0413">Isomerase</keyword>
<dbReference type="HOGENOM" id="CLU_017746_0_0_1"/>
<reference evidence="14 15" key="1">
    <citation type="journal article" date="2012" name="BMC Genomics">
        <title>Sequencing the genome of Marssonina brunnea reveals fungus-poplar co-evolution.</title>
        <authorList>
            <person name="Zhu S."/>
            <person name="Cao Y.-Z."/>
            <person name="Jiang C."/>
            <person name="Tan B.-Y."/>
            <person name="Wang Z."/>
            <person name="Feng S."/>
            <person name="Zhang L."/>
            <person name="Su X.-H."/>
            <person name="Brejova B."/>
            <person name="Vinar T."/>
            <person name="Xu M."/>
            <person name="Wang M.-X."/>
            <person name="Zhang S.-G."/>
            <person name="Huang M.-R."/>
            <person name="Wu R."/>
            <person name="Zhou Y."/>
        </authorList>
    </citation>
    <scope>NUCLEOTIDE SEQUENCE [LARGE SCALE GENOMIC DNA]</scope>
    <source>
        <strain evidence="14 15">MB_m1</strain>
    </source>
</reference>
<dbReference type="Proteomes" id="UP000006753">
    <property type="component" value="Unassembled WGS sequence"/>
</dbReference>
<feature type="signal peptide" evidence="13">
    <location>
        <begin position="1"/>
        <end position="23"/>
    </location>
</feature>
<feature type="chain" id="PRO_5003853250" description="mannan endo-1,6-alpha-mannosidase" evidence="13">
    <location>
        <begin position="24"/>
        <end position="831"/>
    </location>
</feature>
<dbReference type="SUPFAM" id="SSF54506">
    <property type="entry name" value="Diaminopimelate epimerase-like"/>
    <property type="match status" value="2"/>
</dbReference>
<evidence type="ECO:0000256" key="13">
    <source>
        <dbReference type="SAM" id="SignalP"/>
    </source>
</evidence>
<comment type="catalytic activity">
    <reaction evidence="1">
        <text>Random hydrolysis of (1-&gt;6)-alpha-D-mannosidic linkages in unbranched (1-&gt;6)-mannans.</text>
        <dbReference type="EC" id="3.2.1.101"/>
    </reaction>
</comment>
<dbReference type="InterPro" id="IPR005198">
    <property type="entry name" value="Glyco_hydro_76"/>
</dbReference>
<sequence length="831" mass="88901">MRPVGSVARTALVCLAGSQVANALTLDLSSPDSIKSVASSIAFDMMSYYTGNKTGEIPGNLPWPYYWWETGAMFGAMVDYWYYTGDTSYVDVTTQALLWQVGPHRDYMTPNQTKTEGNDDQAFWGLAAMTAAEVNFPNPLPNQPQWLSLAQAVFNTQAARWDMTSCGGGLKWQIFTFNNGYNYKNSISNGCFFNLAARLAKYTGNQTYADWAEKTYDWMDSIDLLDDNYYVFDGSDDTINCTRTNRIQWTYNAGAMLLGAATMYNHTDGSAIWKTRLDGLIKGLDVFFPTDNIMQEVACENNGLCNVDQHSFKAYLSRWMAATTKMAPYTFDTIMAKLGPSAVAAAKQCSGGDNGRTCGMRWTMGDTWDGGYGVGQEMAALEVIQSNLIAQVAGPLTNLTGGTSIGDPNAGGNSRNVPTQTGPVTKGDRAGVGILTTVVLFGFCGMIWCMTSYYRGGTSRALIFPSSSLPENRSLWPTIFLSALGSPDVYGRQLDGLGGGISSLSKVCVVGRSAPGDAYADVDYTFAAVGVRDREVDFSSNCGNMTSAVGPFALDSGLVAVEEILEGEGEGDGDGARDEMMALVRIRNTNTGKIIHARFPVVEGEAAAYGDFAIDGVAGTAARVELSFVDPAGSKTGKLLPTGNVVDVFDGVRATCIDAGNPCVFIQARDVGVAGTILPDDIDAHPTLLETLDSIRRRASVAMGVSTDLASTPGSIPKIALVSRRSSHVLLSGEMIEGANVDLVVRALSVGQPHRAVPITVAMAVAAAANLEGSIVRGVLEGERVDQGGITVGHPSGKILVGAKFDERGTLKKVTVIRTARRLMEGFVYWK</sequence>
<dbReference type="PANTHER" id="PTHR12145">
    <property type="entry name" value="MANNAN ENDO-1,6-ALPHA-MANNOSIDASE DCW1"/>
    <property type="match status" value="1"/>
</dbReference>
<evidence type="ECO:0000256" key="8">
    <source>
        <dbReference type="ARBA" id="ARBA00023136"/>
    </source>
</evidence>
<evidence type="ECO:0000256" key="4">
    <source>
        <dbReference type="ARBA" id="ARBA00009699"/>
    </source>
</evidence>
<dbReference type="STRING" id="1072389.K1X135"/>
<evidence type="ECO:0000256" key="6">
    <source>
        <dbReference type="ARBA" id="ARBA00022729"/>
    </source>
</evidence>
<gene>
    <name evidence="14" type="ORF">MBM_07289</name>
</gene>
<protein>
    <recommendedName>
        <fullName evidence="5">mannan endo-1,6-alpha-mannosidase</fullName>
        <ecNumber evidence="5">3.2.1.101</ecNumber>
    </recommendedName>
</protein>
<dbReference type="InterPro" id="IPR008928">
    <property type="entry name" value="6-hairpin_glycosidase_sf"/>
</dbReference>
<dbReference type="KEGG" id="mbe:MBM_07289"/>
<keyword evidence="7" id="KW-0378">Hydrolase</keyword>
<evidence type="ECO:0000256" key="5">
    <source>
        <dbReference type="ARBA" id="ARBA00012350"/>
    </source>
</evidence>
<evidence type="ECO:0000256" key="9">
    <source>
        <dbReference type="ARBA" id="ARBA00023180"/>
    </source>
</evidence>
<organism evidence="14 15">
    <name type="scientific">Marssonina brunnea f. sp. multigermtubi (strain MB_m1)</name>
    <name type="common">Marssonina leaf spot fungus</name>
    <dbReference type="NCBI Taxonomy" id="1072389"/>
    <lineage>
        <taxon>Eukaryota</taxon>
        <taxon>Fungi</taxon>
        <taxon>Dikarya</taxon>
        <taxon>Ascomycota</taxon>
        <taxon>Pezizomycotina</taxon>
        <taxon>Leotiomycetes</taxon>
        <taxon>Helotiales</taxon>
        <taxon>Drepanopezizaceae</taxon>
        <taxon>Drepanopeziza</taxon>
    </lineage>
</organism>
<comment type="similarity">
    <text evidence="3">Belongs to the PrpF family.</text>
</comment>
<proteinExistence type="inferred from homology"/>
<accession>K1X135</accession>
<keyword evidence="6 13" id="KW-0732">Signal</keyword>
<dbReference type="AlphaFoldDB" id="K1X135"/>
<dbReference type="PANTHER" id="PTHR12145:SF41">
    <property type="entry name" value="MANNAN ENDO-1,6-ALPHA-MANNOSIDASE"/>
    <property type="match status" value="1"/>
</dbReference>
<dbReference type="GO" id="GO:0008496">
    <property type="term" value="F:mannan endo-1,6-alpha-mannosidase activity"/>
    <property type="evidence" value="ECO:0007669"/>
    <property type="project" value="UniProtKB-EC"/>
</dbReference>
<keyword evidence="8" id="KW-0472">Membrane</keyword>
<dbReference type="InterPro" id="IPR014480">
    <property type="entry name" value="Mannan-1_6-alpha_mannosidase"/>
</dbReference>
<dbReference type="Gene3D" id="3.10.310.10">
    <property type="entry name" value="Diaminopimelate Epimerase, Chain A, domain 1"/>
    <property type="match status" value="2"/>
</dbReference>
<evidence type="ECO:0000256" key="2">
    <source>
        <dbReference type="ARBA" id="ARBA00004308"/>
    </source>
</evidence>
<dbReference type="Gene3D" id="1.50.10.20">
    <property type="match status" value="1"/>
</dbReference>
<dbReference type="FunFam" id="1.50.10.20:FF:000006">
    <property type="entry name" value="Mannan endo-1,6-alpha-mannosidase"/>
    <property type="match status" value="1"/>
</dbReference>
<keyword evidence="11" id="KW-0326">Glycosidase</keyword>
<evidence type="ECO:0000256" key="11">
    <source>
        <dbReference type="ARBA" id="ARBA00023295"/>
    </source>
</evidence>
<evidence type="ECO:0000313" key="15">
    <source>
        <dbReference type="Proteomes" id="UP000006753"/>
    </source>
</evidence>